<accession>A0A4Y4G8Z7</accession>
<organism evidence="2 5">
    <name type="scientific">Weissella hellenica</name>
    <dbReference type="NCBI Taxonomy" id="46256"/>
    <lineage>
        <taxon>Bacteria</taxon>
        <taxon>Bacillati</taxon>
        <taxon>Bacillota</taxon>
        <taxon>Bacilli</taxon>
        <taxon>Lactobacillales</taxon>
        <taxon>Lactobacillaceae</taxon>
        <taxon>Weissella</taxon>
    </lineage>
</organism>
<reference evidence="3 4" key="1">
    <citation type="submission" date="2016-08" db="EMBL/GenBank/DDBJ databases">
        <authorList>
            <person name="Varghese N."/>
            <person name="Submissions Spin"/>
        </authorList>
    </citation>
    <scope>NUCLEOTIDE SEQUENCE [LARGE SCALE GENOMIC DNA]</scope>
    <source>
        <strain evidence="3 4">R-53116</strain>
    </source>
</reference>
<protein>
    <recommendedName>
        <fullName evidence="6">Extracellular protein</fullName>
    </recommendedName>
</protein>
<dbReference type="Proteomes" id="UP000585749">
    <property type="component" value="Unassembled WGS sequence"/>
</dbReference>
<dbReference type="EMBL" id="JAAXPM010000016">
    <property type="protein sequence ID" value="NKY67680.1"/>
    <property type="molecule type" value="Genomic_DNA"/>
</dbReference>
<dbReference type="AlphaFoldDB" id="A0A4Y4G8Z7"/>
<feature type="transmembrane region" description="Helical" evidence="1">
    <location>
        <begin position="7"/>
        <end position="26"/>
    </location>
</feature>
<gene>
    <name evidence="3" type="ORF">GA0061075_1168</name>
    <name evidence="2" type="ORF">HF960_08500</name>
</gene>
<dbReference type="RefSeq" id="WP_074427965.1">
    <property type="nucleotide sequence ID" value="NZ_BJEG01000016.1"/>
</dbReference>
<evidence type="ECO:0000313" key="4">
    <source>
        <dbReference type="Proteomes" id="UP000182448"/>
    </source>
</evidence>
<evidence type="ECO:0000313" key="5">
    <source>
        <dbReference type="Proteomes" id="UP000585749"/>
    </source>
</evidence>
<keyword evidence="1" id="KW-1133">Transmembrane helix</keyword>
<name>A0A4Y4G8Z7_WEIHE</name>
<evidence type="ECO:0000313" key="2">
    <source>
        <dbReference type="EMBL" id="NKY67680.1"/>
    </source>
</evidence>
<proteinExistence type="predicted"/>
<keyword evidence="1" id="KW-0472">Membrane</keyword>
<keyword evidence="4" id="KW-1185">Reference proteome</keyword>
<dbReference type="GeneID" id="72424837"/>
<dbReference type="Proteomes" id="UP000182448">
    <property type="component" value="Unassembled WGS sequence"/>
</dbReference>
<dbReference type="OrthoDB" id="2276332at2"/>
<evidence type="ECO:0000313" key="3">
    <source>
        <dbReference type="EMBL" id="SCC10059.1"/>
    </source>
</evidence>
<sequence length="494" mass="56359">MIIYKKIYLIVIAIIMSSGLTLQTVYGETNQNLISVNLKQDIQLKTGSDEIKGTINNSQSVAADAYTLVVKNKQETLLKKIIVLNQPFEAQLSRKLKTQDQITIQLEDQSGTPAIDAVEIAPTKWHVLNKPTNKIKTSNWGNVFKNSRIAPKKYQVVQAPKTGLSYLKKPHYIASRRAVTTFKETDRSVNNTIKGYQTALLLPTQSTDLVNWQLPQGSVMHNQYLYVMYESQEHKSYGRIVRYDIDRLKQLGIWQNGQDNLRQLEQKVNQHNFATTTDEQLLQTILVGPEFYMGHGQAVSFNKKYNQLWLVSLTKKSRQQQLTQVDLNKLYPKERHKFIFKDTKNKQSFHGEHNLSIDDQGNVAMIGMISDKTKKQLAAKNVQAGDLMLYHGYIHNGRLQMAIANTVVRQKPGYFGQFLAAKNQTKQLFYLSDGVYYALPADKWAEGTLKQADINSGVYTEGYNTREFESQGWDSQGNSYLIVNRGSEVMQETK</sequence>
<keyword evidence="1" id="KW-0812">Transmembrane</keyword>
<comment type="caution">
    <text evidence="2">The sequence shown here is derived from an EMBL/GenBank/DDBJ whole genome shotgun (WGS) entry which is preliminary data.</text>
</comment>
<dbReference type="EMBL" id="FMAW01000016">
    <property type="protein sequence ID" value="SCC10059.1"/>
    <property type="molecule type" value="Genomic_DNA"/>
</dbReference>
<evidence type="ECO:0000256" key="1">
    <source>
        <dbReference type="SAM" id="Phobius"/>
    </source>
</evidence>
<reference evidence="2 5" key="2">
    <citation type="submission" date="2020-04" db="EMBL/GenBank/DDBJ databases">
        <title>MicrobeNet Type strains.</title>
        <authorList>
            <person name="Nicholson A.C."/>
        </authorList>
    </citation>
    <scope>NUCLEOTIDE SEQUENCE [LARGE SCALE GENOMIC DNA]</scope>
    <source>
        <strain evidence="2 5">CCUG 33494</strain>
    </source>
</reference>
<evidence type="ECO:0008006" key="6">
    <source>
        <dbReference type="Google" id="ProtNLM"/>
    </source>
</evidence>